<reference evidence="1 2" key="1">
    <citation type="journal article" date="2024" name="G3 (Bethesda)">
        <title>Genome assembly of Hibiscus sabdariffa L. provides insights into metabolisms of medicinal natural products.</title>
        <authorList>
            <person name="Kim T."/>
        </authorList>
    </citation>
    <scope>NUCLEOTIDE SEQUENCE [LARGE SCALE GENOMIC DNA]</scope>
    <source>
        <strain evidence="1">TK-2024</strain>
        <tissue evidence="1">Old leaves</tissue>
    </source>
</reference>
<gene>
    <name evidence="1" type="ORF">V6N11_034397</name>
</gene>
<proteinExistence type="predicted"/>
<protein>
    <submittedName>
        <fullName evidence="1">Uncharacterized protein</fullName>
    </submittedName>
</protein>
<sequence>MGEAAKISTRVERKSSMDAATVLHGGFLGGPIDPLPAADSEPKSIRGHNPRYAPGDQLVCTWALSSPPPRLFPDLPLHFSLVQVDPPTQFDLFFLFPLS</sequence>
<dbReference type="EMBL" id="JBBPBN010000351">
    <property type="protein sequence ID" value="KAK8488415.1"/>
    <property type="molecule type" value="Genomic_DNA"/>
</dbReference>
<evidence type="ECO:0000313" key="1">
    <source>
        <dbReference type="EMBL" id="KAK8488415.1"/>
    </source>
</evidence>
<comment type="caution">
    <text evidence="1">The sequence shown here is derived from an EMBL/GenBank/DDBJ whole genome shotgun (WGS) entry which is preliminary data.</text>
</comment>
<evidence type="ECO:0000313" key="2">
    <source>
        <dbReference type="Proteomes" id="UP001396334"/>
    </source>
</evidence>
<organism evidence="1 2">
    <name type="scientific">Hibiscus sabdariffa</name>
    <name type="common">roselle</name>
    <dbReference type="NCBI Taxonomy" id="183260"/>
    <lineage>
        <taxon>Eukaryota</taxon>
        <taxon>Viridiplantae</taxon>
        <taxon>Streptophyta</taxon>
        <taxon>Embryophyta</taxon>
        <taxon>Tracheophyta</taxon>
        <taxon>Spermatophyta</taxon>
        <taxon>Magnoliopsida</taxon>
        <taxon>eudicotyledons</taxon>
        <taxon>Gunneridae</taxon>
        <taxon>Pentapetalae</taxon>
        <taxon>rosids</taxon>
        <taxon>malvids</taxon>
        <taxon>Malvales</taxon>
        <taxon>Malvaceae</taxon>
        <taxon>Malvoideae</taxon>
        <taxon>Hibiscus</taxon>
    </lineage>
</organism>
<name>A0ABR2A736_9ROSI</name>
<keyword evidence="2" id="KW-1185">Reference proteome</keyword>
<dbReference type="Proteomes" id="UP001396334">
    <property type="component" value="Unassembled WGS sequence"/>
</dbReference>
<accession>A0ABR2A736</accession>